<dbReference type="GO" id="GO:0046872">
    <property type="term" value="F:metal ion binding"/>
    <property type="evidence" value="ECO:0007669"/>
    <property type="project" value="UniProtKB-KW"/>
</dbReference>
<dbReference type="Gene3D" id="3.40.1830.10">
    <property type="entry name" value="Thermophilic metalloprotease (M29)"/>
    <property type="match status" value="1"/>
</dbReference>
<dbReference type="Proteomes" id="UP000007254">
    <property type="component" value="Chromosome"/>
</dbReference>
<dbReference type="InterPro" id="IPR058739">
    <property type="entry name" value="NicX"/>
</dbReference>
<gene>
    <name evidence="2" type="ordered locus">Spith_0113</name>
</gene>
<dbReference type="Pfam" id="PF26233">
    <property type="entry name" value="NicX"/>
    <property type="match status" value="1"/>
</dbReference>
<sequence length="373" mass="40679">MRFLAMGIHDERLVRPARAVVQESLGVKAGERVLIVTNPGAEIFRIACAVYDAAAELGARPVLVVQPRKTSLDYAEDAVIEALASEPEVFCSLSEEKLGKDRRGLSRPYVWEGKEYDHIHGFLREGKKVMRSFWSPSLTLDTFLRTVDIDYETLASVCRKVKARLEGAVEVHVTSPSGTDLRFSVEGRTPFLDDGLFREPGEGGNLPAGEVFVSPVVGSAEGVVSFDGSIALADGIAIPSTPVRVTFEEGYVVSVEGEDEAAELLSASLEAGKKQALDFEQEGLLPRGQGQVYARNARHLGEFGIGLNEKARIVGNMLEDEKVYGTCHFAIGSNYDEDAKALIHLDALVKNPTIRVRRDSSWEVLMEEGTLVG</sequence>
<evidence type="ECO:0000256" key="1">
    <source>
        <dbReference type="ARBA" id="ARBA00022723"/>
    </source>
</evidence>
<dbReference type="SUPFAM" id="SSF144052">
    <property type="entry name" value="Thermophilic metalloprotease-like"/>
    <property type="match status" value="1"/>
</dbReference>
<keyword evidence="1" id="KW-0479">Metal-binding</keyword>
<reference evidence="2 3" key="1">
    <citation type="submission" date="2011-06" db="EMBL/GenBank/DDBJ databases">
        <title>The complete genome of Spirochaeta thermophila DSM 6578.</title>
        <authorList>
            <consortium name="US DOE Joint Genome Institute (JGI-PGF)"/>
            <person name="Lucas S."/>
            <person name="Lapidus A."/>
            <person name="Bruce D."/>
            <person name="Goodwin L."/>
            <person name="Pitluck S."/>
            <person name="Peters L."/>
            <person name="Kyrpides N."/>
            <person name="Mavromatis K."/>
            <person name="Ivanova N."/>
            <person name="Mikailova N."/>
            <person name="Pagani I."/>
            <person name="Chertkov O."/>
            <person name="Detter J.C."/>
            <person name="Tapia R."/>
            <person name="Han C."/>
            <person name="Land M."/>
            <person name="Hauser L."/>
            <person name="Markowitz V."/>
            <person name="Cheng J.-F."/>
            <person name="Hugenholtz P."/>
            <person name="Woyke T."/>
            <person name="Wu D."/>
            <person name="Spring S."/>
            <person name="Merkhoffer B."/>
            <person name="Schneider S."/>
            <person name="Klenk H.-P."/>
            <person name="Eisen J.A."/>
        </authorList>
    </citation>
    <scope>NUCLEOTIDE SEQUENCE [LARGE SCALE GENOMIC DNA]</scope>
    <source>
        <strain evidence="3">ATCC 700085 / DSM 6578 / Z-1203</strain>
    </source>
</reference>
<dbReference type="PANTHER" id="PTHR34448:SF1">
    <property type="entry name" value="BLL6088 PROTEIN"/>
    <property type="match status" value="1"/>
</dbReference>
<name>G0GC36_WINT7</name>
<dbReference type="PANTHER" id="PTHR34448">
    <property type="entry name" value="AMINOPEPTIDASE"/>
    <property type="match status" value="1"/>
</dbReference>
<keyword evidence="2" id="KW-0031">Aminopeptidase</keyword>
<evidence type="ECO:0000313" key="2">
    <source>
        <dbReference type="EMBL" id="AEJ60400.1"/>
    </source>
</evidence>
<organism evidence="2 3">
    <name type="scientific">Winmispira thermophila (strain ATCC 700085 / DSM 6578 / Z-1203)</name>
    <name type="common">Spirochaeta thermophila</name>
    <dbReference type="NCBI Taxonomy" id="869211"/>
    <lineage>
        <taxon>Bacteria</taxon>
        <taxon>Pseudomonadati</taxon>
        <taxon>Spirochaetota</taxon>
        <taxon>Spirochaetia</taxon>
        <taxon>Winmispirales</taxon>
        <taxon>Winmispiraceae</taxon>
        <taxon>Winmispira</taxon>
    </lineage>
</organism>
<keyword evidence="3" id="KW-1185">Reference proteome</keyword>
<accession>G0GC36</accession>
<evidence type="ECO:0000313" key="3">
    <source>
        <dbReference type="Proteomes" id="UP000007254"/>
    </source>
</evidence>
<dbReference type="RefSeq" id="WP_014623806.1">
    <property type="nucleotide sequence ID" value="NC_017583.1"/>
</dbReference>
<proteinExistence type="predicted"/>
<dbReference type="STRING" id="869211.Spith_0113"/>
<dbReference type="AlphaFoldDB" id="G0GC36"/>
<protein>
    <submittedName>
        <fullName evidence="2">Leucyl aminopeptidase</fullName>
    </submittedName>
</protein>
<dbReference type="GO" id="GO:0006508">
    <property type="term" value="P:proteolysis"/>
    <property type="evidence" value="ECO:0007669"/>
    <property type="project" value="UniProtKB-KW"/>
</dbReference>
<keyword evidence="2" id="KW-0645">Protease</keyword>
<dbReference type="HOGENOM" id="CLU_062630_0_0_12"/>
<dbReference type="InterPro" id="IPR035097">
    <property type="entry name" value="M29_N-terminal"/>
</dbReference>
<dbReference type="GO" id="GO:0004177">
    <property type="term" value="F:aminopeptidase activity"/>
    <property type="evidence" value="ECO:0007669"/>
    <property type="project" value="UniProtKB-KW"/>
</dbReference>
<dbReference type="KEGG" id="stq:Spith_0113"/>
<dbReference type="InterPro" id="IPR052170">
    <property type="entry name" value="M29_Exopeptidase"/>
</dbReference>
<keyword evidence="2" id="KW-0378">Hydrolase</keyword>
<dbReference type="EMBL" id="CP002903">
    <property type="protein sequence ID" value="AEJ60400.1"/>
    <property type="molecule type" value="Genomic_DNA"/>
</dbReference>
<dbReference type="GO" id="GO:0008237">
    <property type="term" value="F:metallopeptidase activity"/>
    <property type="evidence" value="ECO:0007669"/>
    <property type="project" value="UniProtKB-KW"/>
</dbReference>